<comment type="caution">
    <text evidence="1">The sequence shown here is derived from an EMBL/GenBank/DDBJ whole genome shotgun (WGS) entry which is preliminary data.</text>
</comment>
<protein>
    <submittedName>
        <fullName evidence="1">Uncharacterized protein</fullName>
    </submittedName>
</protein>
<dbReference type="Proteomes" id="UP000245119">
    <property type="component" value="Linkage Group LG1"/>
</dbReference>
<evidence type="ECO:0000313" key="1">
    <source>
        <dbReference type="EMBL" id="PVD38593.1"/>
    </source>
</evidence>
<dbReference type="EMBL" id="PZQS01000001">
    <property type="protein sequence ID" value="PVD38593.1"/>
    <property type="molecule type" value="Genomic_DNA"/>
</dbReference>
<organism evidence="1 2">
    <name type="scientific">Pomacea canaliculata</name>
    <name type="common">Golden apple snail</name>
    <dbReference type="NCBI Taxonomy" id="400727"/>
    <lineage>
        <taxon>Eukaryota</taxon>
        <taxon>Metazoa</taxon>
        <taxon>Spiralia</taxon>
        <taxon>Lophotrochozoa</taxon>
        <taxon>Mollusca</taxon>
        <taxon>Gastropoda</taxon>
        <taxon>Caenogastropoda</taxon>
        <taxon>Architaenioglossa</taxon>
        <taxon>Ampullarioidea</taxon>
        <taxon>Ampullariidae</taxon>
        <taxon>Pomacea</taxon>
    </lineage>
</organism>
<sequence>MTWCESGSHQQLQSVDILCAVVCSDSGVPLMCKVRPPHEDIQEIFAWPAFSNVAVVYVERQLL</sequence>
<evidence type="ECO:0000313" key="2">
    <source>
        <dbReference type="Proteomes" id="UP000245119"/>
    </source>
</evidence>
<name>A0A2T7PYT8_POMCA</name>
<dbReference type="AlphaFoldDB" id="A0A2T7PYT8"/>
<proteinExistence type="predicted"/>
<reference evidence="1 2" key="1">
    <citation type="submission" date="2018-04" db="EMBL/GenBank/DDBJ databases">
        <title>The genome of golden apple snail Pomacea canaliculata provides insight into stress tolerance and invasive adaptation.</title>
        <authorList>
            <person name="Liu C."/>
            <person name="Liu B."/>
            <person name="Ren Y."/>
            <person name="Zhang Y."/>
            <person name="Wang H."/>
            <person name="Li S."/>
            <person name="Jiang F."/>
            <person name="Yin L."/>
            <person name="Zhang G."/>
            <person name="Qian W."/>
            <person name="Fan W."/>
        </authorList>
    </citation>
    <scope>NUCLEOTIDE SEQUENCE [LARGE SCALE GENOMIC DNA]</scope>
    <source>
        <strain evidence="1">SZHN2017</strain>
        <tissue evidence="1">Muscle</tissue>
    </source>
</reference>
<keyword evidence="2" id="KW-1185">Reference proteome</keyword>
<gene>
    <name evidence="1" type="ORF">C0Q70_01209</name>
</gene>
<accession>A0A2T7PYT8</accession>